<comment type="caution">
    <text evidence="1">The sequence shown here is derived from an EMBL/GenBank/DDBJ whole genome shotgun (WGS) entry which is preliminary data.</text>
</comment>
<dbReference type="EMBL" id="JARBDR010000923">
    <property type="protein sequence ID" value="KAJ8297393.1"/>
    <property type="molecule type" value="Genomic_DNA"/>
</dbReference>
<name>A0ABQ9DVU8_TEGGR</name>
<keyword evidence="2" id="KW-1185">Reference proteome</keyword>
<sequence length="108" mass="12056">MSSLHTCATVHYKRVKFNFLITLTMGTLINQSQMGDLENGLKDLKRSRLMNVQDNFLPQSAGKMEFTADDFVSPYADGPEPEEGEESLTIEIEILILHQGLGIQGIIN</sequence>
<evidence type="ECO:0000313" key="2">
    <source>
        <dbReference type="Proteomes" id="UP001217089"/>
    </source>
</evidence>
<feature type="non-terminal residue" evidence="1">
    <location>
        <position position="108"/>
    </location>
</feature>
<accession>A0ABQ9DVU8</accession>
<reference evidence="1 2" key="1">
    <citation type="submission" date="2022-12" db="EMBL/GenBank/DDBJ databases">
        <title>Chromosome-level genome of Tegillarca granosa.</title>
        <authorList>
            <person name="Kim J."/>
        </authorList>
    </citation>
    <scope>NUCLEOTIDE SEQUENCE [LARGE SCALE GENOMIC DNA]</scope>
    <source>
        <strain evidence="1">Teg-2019</strain>
        <tissue evidence="1">Adductor muscle</tissue>
    </source>
</reference>
<dbReference type="Proteomes" id="UP001217089">
    <property type="component" value="Unassembled WGS sequence"/>
</dbReference>
<protein>
    <submittedName>
        <fullName evidence="1">Uncharacterized protein</fullName>
    </submittedName>
</protein>
<organism evidence="1 2">
    <name type="scientific">Tegillarca granosa</name>
    <name type="common">Malaysian cockle</name>
    <name type="synonym">Anadara granosa</name>
    <dbReference type="NCBI Taxonomy" id="220873"/>
    <lineage>
        <taxon>Eukaryota</taxon>
        <taxon>Metazoa</taxon>
        <taxon>Spiralia</taxon>
        <taxon>Lophotrochozoa</taxon>
        <taxon>Mollusca</taxon>
        <taxon>Bivalvia</taxon>
        <taxon>Autobranchia</taxon>
        <taxon>Pteriomorphia</taxon>
        <taxon>Arcoida</taxon>
        <taxon>Arcoidea</taxon>
        <taxon>Arcidae</taxon>
        <taxon>Tegillarca</taxon>
    </lineage>
</organism>
<gene>
    <name evidence="1" type="ORF">KUTeg_023924</name>
</gene>
<proteinExistence type="predicted"/>
<evidence type="ECO:0000313" key="1">
    <source>
        <dbReference type="EMBL" id="KAJ8297393.1"/>
    </source>
</evidence>